<feature type="domain" description="Apple" evidence="4">
    <location>
        <begin position="275"/>
        <end position="358"/>
    </location>
</feature>
<feature type="compositionally biased region" description="Low complexity" evidence="1">
    <location>
        <begin position="151"/>
        <end position="168"/>
    </location>
</feature>
<feature type="domain" description="Apple" evidence="4">
    <location>
        <begin position="366"/>
        <end position="447"/>
    </location>
</feature>
<name>A0A811U140_CERCA</name>
<evidence type="ECO:0000256" key="3">
    <source>
        <dbReference type="SAM" id="SignalP"/>
    </source>
</evidence>
<comment type="caution">
    <text evidence="6">The sequence shown here is derived from an EMBL/GenBank/DDBJ whole genome shotgun (WGS) entry which is preliminary data.</text>
</comment>
<dbReference type="Proteomes" id="UP000606786">
    <property type="component" value="Unassembled WGS sequence"/>
</dbReference>
<evidence type="ECO:0000259" key="4">
    <source>
        <dbReference type="PROSITE" id="PS50948"/>
    </source>
</evidence>
<dbReference type="GO" id="GO:0009653">
    <property type="term" value="P:anatomical structure morphogenesis"/>
    <property type="evidence" value="ECO:0007669"/>
    <property type="project" value="TreeGrafter"/>
</dbReference>
<dbReference type="OrthoDB" id="5867217at2759"/>
<proteinExistence type="predicted"/>
<dbReference type="InterPro" id="IPR003609">
    <property type="entry name" value="Pan_app"/>
</dbReference>
<evidence type="ECO:0000313" key="6">
    <source>
        <dbReference type="EMBL" id="CAD6992659.1"/>
    </source>
</evidence>
<sequence>MFLRRCTIYLIVLLLVASTASAARKTKRPVKPAKTFPRTNITPATPAAAPAAAAALPAGAAVAGAAAASVAAGASGVTAPQLAATTPAVSAGVSPTPAPTSLGLAASSTIATPTQIGSGNYAGSAAGDDSTGSDGYALGNNELPKPMTPLAEASTGSSGAASASTSAEGKTDRPSATLSPIEEDCDPDMIGFEIITGYVLSAPTKLLDTLPGILMLTDCLEACQANESCSAVNYETGLCVLFKTTADVLPGSLSRSQFPVFTIYAQKSCLGVRPCSKAWCIDRVQGYRLVEHVKSSQTVYSRRDCLELCLGETEFTCRSANFYRHSGLCELSDMDRITLTGANNVEPYDGADYLENNCAEEPSKLCEFKRISGKILKTVDSVYQDINSIDECRDLCLNSPYRCHSYDYNDTGDMVCRLSHHSRATLTDVLDPYLDVPEAATYELSSCYNVSIECRSGEMITKIRTSKLFDGKVYAKGSPKSCSVNVNNSLEFDFRMGYNDLECNVRQSAYGRYMNDIVIQHHDMIVTSSDLGLAVSCQYDLTNKTVSNDVDLGVTGEIESSLSEEIIIDSPNVIMKITSRDGSDMKRIAEVGDPLALRFEIVEQNSPYEIFVRELVAMDGTDNAEITLIDANGCPTDQYIMGAVQKLSHNRKVLVSQFDAFKFPSSEVVQFRALVTPCIPRCDPVICDNEDAVMDGADAKSLVSYGRRRRSVANGTDGAEFLLSTLAHAQRYRRDVNGGSNSNNNVSDNKKPAVDDNILLVQSIQITDKFGFNQEDADALGAEHKVYAGIGDDALTCLNGYGLIVAGAVFLLAQFTIYIIWKTVQKRSKKERYLYQHDSAAAAASAMNYGAPTMVYGQAAGPHCGGVSVASHSGSSNASDTLGKLYDSGMTGRYGQQY</sequence>
<dbReference type="SUPFAM" id="SSF57414">
    <property type="entry name" value="Hairpin loop containing domain-like"/>
    <property type="match status" value="2"/>
</dbReference>
<dbReference type="CDD" id="cd01099">
    <property type="entry name" value="PAN_AP_HGF"/>
    <property type="match status" value="2"/>
</dbReference>
<feature type="chain" id="PRO_5032301535" evidence="3">
    <location>
        <begin position="23"/>
        <end position="898"/>
    </location>
</feature>
<dbReference type="PANTHER" id="PTHR47327:SF2">
    <property type="entry name" value="FI18240P1-RELATED"/>
    <property type="match status" value="1"/>
</dbReference>
<dbReference type="EMBL" id="CAJHJT010000001">
    <property type="protein sequence ID" value="CAD6992659.1"/>
    <property type="molecule type" value="Genomic_DNA"/>
</dbReference>
<gene>
    <name evidence="6" type="ORF">CCAP1982_LOCUS1504</name>
</gene>
<feature type="transmembrane region" description="Helical" evidence="2">
    <location>
        <begin position="800"/>
        <end position="821"/>
    </location>
</feature>
<evidence type="ECO:0000256" key="2">
    <source>
        <dbReference type="SAM" id="Phobius"/>
    </source>
</evidence>
<organism evidence="6 7">
    <name type="scientific">Ceratitis capitata</name>
    <name type="common">Mediterranean fruit fly</name>
    <name type="synonym">Tephritis capitata</name>
    <dbReference type="NCBI Taxonomy" id="7213"/>
    <lineage>
        <taxon>Eukaryota</taxon>
        <taxon>Metazoa</taxon>
        <taxon>Ecdysozoa</taxon>
        <taxon>Arthropoda</taxon>
        <taxon>Hexapoda</taxon>
        <taxon>Insecta</taxon>
        <taxon>Pterygota</taxon>
        <taxon>Neoptera</taxon>
        <taxon>Endopterygota</taxon>
        <taxon>Diptera</taxon>
        <taxon>Brachycera</taxon>
        <taxon>Muscomorpha</taxon>
        <taxon>Tephritoidea</taxon>
        <taxon>Tephritidae</taxon>
        <taxon>Ceratitis</taxon>
        <taxon>Ceratitis</taxon>
    </lineage>
</organism>
<keyword evidence="3" id="KW-0732">Signal</keyword>
<evidence type="ECO:0000259" key="5">
    <source>
        <dbReference type="PROSITE" id="PS51034"/>
    </source>
</evidence>
<dbReference type="Gene3D" id="3.50.4.10">
    <property type="entry name" value="Hepatocyte Growth Factor"/>
    <property type="match status" value="2"/>
</dbReference>
<dbReference type="InterPro" id="IPR056953">
    <property type="entry name" value="CUT_N"/>
</dbReference>
<feature type="region of interest" description="Disordered" evidence="1">
    <location>
        <begin position="117"/>
        <end position="184"/>
    </location>
</feature>
<dbReference type="FunFam" id="3.50.4.10:FF:000009">
    <property type="entry name" value="GG11699"/>
    <property type="match status" value="1"/>
</dbReference>
<dbReference type="SMART" id="SM00473">
    <property type="entry name" value="PAN_AP"/>
    <property type="match status" value="3"/>
</dbReference>
<dbReference type="Pfam" id="PF00024">
    <property type="entry name" value="PAN_1"/>
    <property type="match status" value="3"/>
</dbReference>
<dbReference type="SMART" id="SM00241">
    <property type="entry name" value="ZP"/>
    <property type="match status" value="1"/>
</dbReference>
<feature type="signal peptide" evidence="3">
    <location>
        <begin position="1"/>
        <end position="22"/>
    </location>
</feature>
<dbReference type="FunFam" id="3.50.4.10:FF:000010">
    <property type="entry name" value="GD21471"/>
    <property type="match status" value="1"/>
</dbReference>
<keyword evidence="2" id="KW-0812">Transmembrane</keyword>
<feature type="domain" description="Apple" evidence="4">
    <location>
        <begin position="185"/>
        <end position="269"/>
    </location>
</feature>
<protein>
    <submittedName>
        <fullName evidence="6">(Mediterranean fruit fly) hypothetical protein</fullName>
    </submittedName>
</protein>
<dbReference type="AlphaFoldDB" id="A0A811U140"/>
<dbReference type="PROSITE" id="PS50948">
    <property type="entry name" value="PAN"/>
    <property type="match status" value="3"/>
</dbReference>
<dbReference type="InterPro" id="IPR052774">
    <property type="entry name" value="Celegans_DevNeuronal_Protein"/>
</dbReference>
<dbReference type="Pfam" id="PF25057">
    <property type="entry name" value="CUT_N"/>
    <property type="match status" value="1"/>
</dbReference>
<dbReference type="PANTHER" id="PTHR47327">
    <property type="entry name" value="FI18240P1-RELATED"/>
    <property type="match status" value="1"/>
</dbReference>
<accession>A0A811U140</accession>
<evidence type="ECO:0000313" key="7">
    <source>
        <dbReference type="Proteomes" id="UP000606786"/>
    </source>
</evidence>
<keyword evidence="7" id="KW-1185">Reference proteome</keyword>
<reference evidence="6" key="1">
    <citation type="submission" date="2020-11" db="EMBL/GenBank/DDBJ databases">
        <authorList>
            <person name="Whitehead M."/>
        </authorList>
    </citation>
    <scope>NUCLEOTIDE SEQUENCE</scope>
    <source>
        <strain evidence="6">EGII</strain>
    </source>
</reference>
<keyword evidence="2" id="KW-0472">Membrane</keyword>
<evidence type="ECO:0000256" key="1">
    <source>
        <dbReference type="SAM" id="MobiDB-lite"/>
    </source>
</evidence>
<feature type="domain" description="ZP" evidence="5">
    <location>
        <begin position="453"/>
        <end position="694"/>
    </location>
</feature>
<dbReference type="PROSITE" id="PS51034">
    <property type="entry name" value="ZP_2"/>
    <property type="match status" value="1"/>
</dbReference>
<dbReference type="InterPro" id="IPR001507">
    <property type="entry name" value="ZP_dom"/>
</dbReference>
<keyword evidence="2" id="KW-1133">Transmembrane helix</keyword>